<evidence type="ECO:0000256" key="3">
    <source>
        <dbReference type="ARBA" id="ARBA00022679"/>
    </source>
</evidence>
<dbReference type="SUPFAM" id="SSF55315">
    <property type="entry name" value="L30e-like"/>
    <property type="match status" value="1"/>
</dbReference>
<dbReference type="InterPro" id="IPR051259">
    <property type="entry name" value="rRNA_Methyltransferase"/>
</dbReference>
<dbReference type="SMART" id="SM00967">
    <property type="entry name" value="SpoU_sub_bind"/>
    <property type="match status" value="1"/>
</dbReference>
<feature type="domain" description="RNA 2-O ribose methyltransferase substrate binding" evidence="4">
    <location>
        <begin position="33"/>
        <end position="102"/>
    </location>
</feature>
<organism evidence="5 6">
    <name type="scientific">Candidatus Allofournierella pullistercoris</name>
    <dbReference type="NCBI Taxonomy" id="2838597"/>
    <lineage>
        <taxon>Bacteria</taxon>
        <taxon>Bacillati</taxon>
        <taxon>Bacillota</taxon>
        <taxon>Clostridia</taxon>
        <taxon>Eubacteriales</taxon>
        <taxon>Oscillospiraceae</taxon>
        <taxon>Allofournierella</taxon>
    </lineage>
</organism>
<dbReference type="CDD" id="cd18095">
    <property type="entry name" value="SpoU-like_rRNA-MTase"/>
    <property type="match status" value="1"/>
</dbReference>
<evidence type="ECO:0000259" key="4">
    <source>
        <dbReference type="SMART" id="SM00967"/>
    </source>
</evidence>
<dbReference type="InterPro" id="IPR013123">
    <property type="entry name" value="SpoU_subst-bd"/>
</dbReference>
<gene>
    <name evidence="5" type="ORF">H9882_00950</name>
</gene>
<dbReference type="Pfam" id="PF22435">
    <property type="entry name" value="MRM3-like_sub_bind"/>
    <property type="match status" value="1"/>
</dbReference>
<dbReference type="GO" id="GO:0006396">
    <property type="term" value="P:RNA processing"/>
    <property type="evidence" value="ECO:0007669"/>
    <property type="project" value="InterPro"/>
</dbReference>
<reference evidence="5" key="2">
    <citation type="submission" date="2021-04" db="EMBL/GenBank/DDBJ databases">
        <authorList>
            <person name="Gilroy R."/>
        </authorList>
    </citation>
    <scope>NUCLEOTIDE SEQUENCE</scope>
    <source>
        <strain evidence="5">B5_2728</strain>
    </source>
</reference>
<accession>A0A948T1F4</accession>
<dbReference type="Pfam" id="PF00588">
    <property type="entry name" value="SpoU_methylase"/>
    <property type="match status" value="1"/>
</dbReference>
<dbReference type="Gene3D" id="3.40.1280.10">
    <property type="match status" value="1"/>
</dbReference>
<dbReference type="GO" id="GO:0008173">
    <property type="term" value="F:RNA methyltransferase activity"/>
    <property type="evidence" value="ECO:0007669"/>
    <property type="project" value="InterPro"/>
</dbReference>
<comment type="caution">
    <text evidence="5">The sequence shown here is derived from an EMBL/GenBank/DDBJ whole genome shotgun (WGS) entry which is preliminary data.</text>
</comment>
<evidence type="ECO:0000256" key="1">
    <source>
        <dbReference type="ARBA" id="ARBA00007228"/>
    </source>
</evidence>
<reference evidence="5" key="1">
    <citation type="journal article" date="2021" name="PeerJ">
        <title>Extensive microbial diversity within the chicken gut microbiome revealed by metagenomics and culture.</title>
        <authorList>
            <person name="Gilroy R."/>
            <person name="Ravi A."/>
            <person name="Getino M."/>
            <person name="Pursley I."/>
            <person name="Horton D.L."/>
            <person name="Alikhan N.F."/>
            <person name="Baker D."/>
            <person name="Gharbi K."/>
            <person name="Hall N."/>
            <person name="Watson M."/>
            <person name="Adriaenssens E.M."/>
            <person name="Foster-Nyarko E."/>
            <person name="Jarju S."/>
            <person name="Secka A."/>
            <person name="Antonio M."/>
            <person name="Oren A."/>
            <person name="Chaudhuri R.R."/>
            <person name="La Ragione R."/>
            <person name="Hildebrand F."/>
            <person name="Pallen M.J."/>
        </authorList>
    </citation>
    <scope>NUCLEOTIDE SEQUENCE</scope>
    <source>
        <strain evidence="5">B5_2728</strain>
    </source>
</reference>
<sequence length="265" mass="28356">MAECITSRENSKIKYACKLAQSAAFRLEEQAFFAEGLKLCEELAKTCPLKVIYYTQKALDKAPQLAQLACDQYLVQDHVAEKLAGMPSHQGVFAVFGYPKVEFSQLPAGGRFLALDRVQDPGNVGALIRSAAAFGYDGVVLGPGCADPYSPKVLRASMGAVGQIPVVSCPNLPDALRQLHSMGCECLAAALYNSQPLDAVWIPPEKGLCLAIGSEGQGLSQAVIDVCQRAVRIPITPRVESLNASVAGSVLLWHFRGEMKGCNSL</sequence>
<proteinExistence type="inferred from homology"/>
<keyword evidence="3" id="KW-0808">Transferase</keyword>
<dbReference type="GO" id="GO:0005737">
    <property type="term" value="C:cytoplasm"/>
    <property type="evidence" value="ECO:0007669"/>
    <property type="project" value="UniProtKB-ARBA"/>
</dbReference>
<keyword evidence="2 5" id="KW-0489">Methyltransferase</keyword>
<dbReference type="PANTHER" id="PTHR43191">
    <property type="entry name" value="RRNA METHYLTRANSFERASE 3"/>
    <property type="match status" value="1"/>
</dbReference>
<dbReference type="AlphaFoldDB" id="A0A948T1F4"/>
<evidence type="ECO:0000256" key="2">
    <source>
        <dbReference type="ARBA" id="ARBA00022603"/>
    </source>
</evidence>
<dbReference type="InterPro" id="IPR029028">
    <property type="entry name" value="Alpha/beta_knot_MTases"/>
</dbReference>
<name>A0A948T1F4_9FIRM</name>
<dbReference type="InterPro" id="IPR029064">
    <property type="entry name" value="Ribosomal_eL30-like_sf"/>
</dbReference>
<dbReference type="InterPro" id="IPR001537">
    <property type="entry name" value="SpoU_MeTrfase"/>
</dbReference>
<evidence type="ECO:0000313" key="5">
    <source>
        <dbReference type="EMBL" id="MBU3805461.1"/>
    </source>
</evidence>
<dbReference type="Gene3D" id="3.30.1330.30">
    <property type="match status" value="1"/>
</dbReference>
<dbReference type="GO" id="GO:0032259">
    <property type="term" value="P:methylation"/>
    <property type="evidence" value="ECO:0007669"/>
    <property type="project" value="UniProtKB-KW"/>
</dbReference>
<protein>
    <submittedName>
        <fullName evidence="5">RNA methyltransferase</fullName>
    </submittedName>
</protein>
<comment type="similarity">
    <text evidence="1">Belongs to the class IV-like SAM-binding methyltransferase superfamily. RNA methyltransferase TrmH family.</text>
</comment>
<dbReference type="SUPFAM" id="SSF75217">
    <property type="entry name" value="alpha/beta knot"/>
    <property type="match status" value="1"/>
</dbReference>
<dbReference type="PANTHER" id="PTHR43191:SF2">
    <property type="entry name" value="RRNA METHYLTRANSFERASE 3, MITOCHONDRIAL"/>
    <property type="match status" value="1"/>
</dbReference>
<dbReference type="Proteomes" id="UP000713596">
    <property type="component" value="Unassembled WGS sequence"/>
</dbReference>
<dbReference type="GO" id="GO:0003723">
    <property type="term" value="F:RNA binding"/>
    <property type="evidence" value="ECO:0007669"/>
    <property type="project" value="InterPro"/>
</dbReference>
<dbReference type="InterPro" id="IPR029026">
    <property type="entry name" value="tRNA_m1G_MTases_N"/>
</dbReference>
<evidence type="ECO:0000313" key="6">
    <source>
        <dbReference type="Proteomes" id="UP000713596"/>
    </source>
</evidence>
<dbReference type="EMBL" id="JAHLFP010000006">
    <property type="protein sequence ID" value="MBU3805461.1"/>
    <property type="molecule type" value="Genomic_DNA"/>
</dbReference>
<dbReference type="InterPro" id="IPR053888">
    <property type="entry name" value="MRM3-like_sub_bind"/>
</dbReference>